<evidence type="ECO:0000256" key="12">
    <source>
        <dbReference type="ARBA" id="ARBA00023136"/>
    </source>
</evidence>
<dbReference type="NCBIfam" id="TIGR01812">
    <property type="entry name" value="sdhA_frdA_Gneg"/>
    <property type="match status" value="1"/>
</dbReference>
<dbReference type="NCBIfam" id="TIGR01816">
    <property type="entry name" value="sdhA_forward"/>
    <property type="match status" value="1"/>
</dbReference>
<dbReference type="InterPro" id="IPR003953">
    <property type="entry name" value="FAD-dep_OxRdtase_2_FAD-bd"/>
</dbReference>
<evidence type="ECO:0000256" key="18">
    <source>
        <dbReference type="PIRSR" id="PIRSR611281-3"/>
    </source>
</evidence>
<keyword evidence="7 18" id="KW-0285">Flavoprotein</keyword>
<evidence type="ECO:0000256" key="6">
    <source>
        <dbReference type="ARBA" id="ARBA00022532"/>
    </source>
</evidence>
<dbReference type="GO" id="GO:0050660">
    <property type="term" value="F:flavin adenine dinucleotide binding"/>
    <property type="evidence" value="ECO:0007669"/>
    <property type="project" value="InterPro"/>
</dbReference>
<dbReference type="GO" id="GO:0005743">
    <property type="term" value="C:mitochondrial inner membrane"/>
    <property type="evidence" value="ECO:0007669"/>
    <property type="project" value="UniProtKB-SubCell"/>
</dbReference>
<evidence type="ECO:0000256" key="4">
    <source>
        <dbReference type="ARBA" id="ARBA00008040"/>
    </source>
</evidence>
<organism evidence="22 23">
    <name type="scientific">Aspergillus niger</name>
    <dbReference type="NCBI Taxonomy" id="5061"/>
    <lineage>
        <taxon>Eukaryota</taxon>
        <taxon>Fungi</taxon>
        <taxon>Dikarya</taxon>
        <taxon>Ascomycota</taxon>
        <taxon>Pezizomycotina</taxon>
        <taxon>Eurotiomycetes</taxon>
        <taxon>Eurotiomycetidae</taxon>
        <taxon>Eurotiales</taxon>
        <taxon>Aspergillaceae</taxon>
        <taxon>Aspergillus</taxon>
        <taxon>Aspergillus subgen. Circumdati</taxon>
    </lineage>
</organism>
<dbReference type="PANTHER" id="PTHR11632">
    <property type="entry name" value="SUCCINATE DEHYDROGENASE 2 FLAVOPROTEIN SUBUNIT"/>
    <property type="match status" value="1"/>
</dbReference>
<evidence type="ECO:0000256" key="19">
    <source>
        <dbReference type="PIRSR" id="PIRSR611281-4"/>
    </source>
</evidence>
<evidence type="ECO:0000256" key="7">
    <source>
        <dbReference type="ARBA" id="ARBA00022630"/>
    </source>
</evidence>
<dbReference type="VEuPathDB" id="FungiDB:ATCC64974_56570"/>
<evidence type="ECO:0000256" key="2">
    <source>
        <dbReference type="ARBA" id="ARBA00004788"/>
    </source>
</evidence>
<feature type="active site" description="Proton acceptor" evidence="16">
    <location>
        <position position="1136"/>
    </location>
</feature>
<dbReference type="CDD" id="cd04301">
    <property type="entry name" value="NAT_SF"/>
    <property type="match status" value="2"/>
</dbReference>
<keyword evidence="8" id="KW-0378">Hydrolase</keyword>
<dbReference type="FunFam" id="3.90.700.10:FF:000001">
    <property type="entry name" value="Mitochondrial succinate dehydrogenase flavoprotein subunit"/>
    <property type="match status" value="1"/>
</dbReference>
<dbReference type="Pfam" id="PF00890">
    <property type="entry name" value="FAD_binding_2"/>
    <property type="match status" value="1"/>
</dbReference>
<comment type="caution">
    <text evidence="22">The sequence shown here is derived from an EMBL/GenBank/DDBJ whole genome shotgun (WGS) entry which is preliminary data.</text>
</comment>
<sequence length="1461" mass="158110">MPATGLQKQIGQLFAVGFHGLTPSPEIKTLIHDYGIGAIVLFKRNVSDAAQLQALTHALQEEARLAGHEHPLLIGIDQENGLVTRVSPPVAPQLPGPMALGAANSPELAYQVGAATGEILSASGINMNCAPVCDINSEPLNPVIGVRSFGDNPEFVARFASASAQGLREHKVVPTVKHFPGHGDTAVDSHYGLPVIPKTREQLESCELVPFRQAANEGIEAIMTAHISLPAIGDGRLPATLSPDVMRILREDMGYSGMVITDCLEMDGIRATYGTEQGAVLALAAGCDSIMICHTYSVQVASILQVCQAAESGKIPSARLDEAIRRVSELKSRFLSWETALRPLESRENWPALGADLVKHSALAKQAYAQSVTLVRDSLQILPVSSSANVVFLFPGDQTPAGGAVDGEGLGRKGSYNASVYLNILRQYNQTVVEIRYGAAGLSAELTSTIEAADVVIFTSINARESPFQRTLGLELPSRARKLVSIAACNPYDFLEDASVGTYIATYEPTPEAFAAAAEVIFGKSEPKGILPVKNPPSQMSVEESALTNTKDILQITDVWNAALPSYSLSAQKLQLLINQEHGHHFVARLGADIVGFGLTYTSTTPAGVAGNIAVLAVDPAKQGQGLGTALISKITAWYRANLNLSRLELSSSFPRFFPGIPNDLPSSVQEFFQKRGFSLWDTNPRNVDLYQDIGDFKAPDAYITRAADQGYTFGPLQPEHYEECLAGQRKNFSANAAWVRQYEELHPTKYPFSVMAAFDSQGKQAAWTLMLGPDSPALQRNWALPPVCGPKTGLIGCVGVDADHRKKGLGLALLSHAMEDLRQRGAEGVFVDWVVLEGFYEQLGFKVWREYRRATLQIAIVIGAGGAGLRAAVGLTESGFRTACITKLFPTRSHTVAAQGGINAALGNMTKDDYRWHMYDTVKGSDWLGDQDAIHYMTREAPKAIYELENYGMAFSRTEDGRIYQRALGGQSLDYGKGGQAYRTACAADRTGHAMLHALYGEALKHDTKFFVEFFALDLLMVDGACVGVICLSLEDGTLHRFFARNTVLATGGYGRAYFSCTSAHTSTGDGNAMVARAGLPNQDMEFVQFHPSEIHGAGVLITEGARGEGGYLLNAHGERFMERYAPTAKDLASRDVVARAMNLEIREGRGCGPDKDHIHLQLSHLPAELIRSRLPGILETASIFAGIDITRDPIPVVPTVHYCMGGIPTNYKGQVLTSSSHTSSGTNIPDAEVEPVPGLYAAGECASVSVHGANRLGANSLLDIVVFGRACALHIAETNEPNMPLHNIPHDDTPPASLGQDSLSSLSTTLHATGDLPSSSLRHNLQRAMQTDLAVFRTHESLTRGLSKVIQVQNDFSTRLRTSDRSLIWNSDLVETLELRNLLTCAAQTAMAALCRTESRGSHAREDFPERNDEGWLKHSWTWQKDEKEEGVRVGYRGVIMKTLDEGDCKSVPPVKRSY</sequence>
<dbReference type="SUPFAM" id="SSF52279">
    <property type="entry name" value="Beta-D-glucan exohydrolase, C-terminal domain"/>
    <property type="match status" value="1"/>
</dbReference>
<name>A0A505IAN6_ASPNG</name>
<proteinExistence type="inferred from homology"/>
<dbReference type="Pfam" id="PF00583">
    <property type="entry name" value="Acetyltransf_1"/>
    <property type="match status" value="2"/>
</dbReference>
<dbReference type="InterPro" id="IPR036188">
    <property type="entry name" value="FAD/NAD-bd_sf"/>
</dbReference>
<comment type="subcellular location">
    <subcellularLocation>
        <location evidence="1">Membrane</location>
        <topology evidence="1">Peripheral membrane protein</topology>
    </subcellularLocation>
    <subcellularLocation>
        <location evidence="20">Mitochondrion inner membrane</location>
        <topology evidence="20">Peripheral membrane protein</topology>
        <orientation evidence="20">Matrix side</orientation>
    </subcellularLocation>
</comment>
<dbReference type="FunFam" id="3.50.50.60:FF:000026">
    <property type="entry name" value="Succinate dehydrogenase flavoprotein subunit"/>
    <property type="match status" value="1"/>
</dbReference>
<dbReference type="SUPFAM" id="SSF51445">
    <property type="entry name" value="(Trans)glycosidases"/>
    <property type="match status" value="1"/>
</dbReference>
<dbReference type="PROSITE" id="PS00504">
    <property type="entry name" value="FRD_SDH_FAD_BINDING"/>
    <property type="match status" value="1"/>
</dbReference>
<dbReference type="InterPro" id="IPR037099">
    <property type="entry name" value="Fum_R/Succ_DH_flav-like_C_sf"/>
</dbReference>
<dbReference type="Gene3D" id="3.20.20.300">
    <property type="entry name" value="Glycoside hydrolase, family 3, N-terminal domain"/>
    <property type="match status" value="1"/>
</dbReference>
<evidence type="ECO:0000256" key="11">
    <source>
        <dbReference type="ARBA" id="ARBA00023002"/>
    </source>
</evidence>
<dbReference type="SUPFAM" id="SSF55729">
    <property type="entry name" value="Acyl-CoA N-acyltransferases (Nat)"/>
    <property type="match status" value="2"/>
</dbReference>
<dbReference type="Proteomes" id="UP000197666">
    <property type="component" value="Unassembled WGS sequence"/>
</dbReference>
<dbReference type="GO" id="GO:0008177">
    <property type="term" value="F:succinate dehydrogenase (quinone) activity"/>
    <property type="evidence" value="ECO:0007669"/>
    <property type="project" value="UniProtKB-EC"/>
</dbReference>
<dbReference type="SUPFAM" id="SSF56425">
    <property type="entry name" value="Succinate dehydrogenase/fumarate reductase flavoprotein, catalytic domain"/>
    <property type="match status" value="1"/>
</dbReference>
<keyword evidence="5 20" id="KW-0813">Transport</keyword>
<dbReference type="Pfam" id="PF00933">
    <property type="entry name" value="Glyco_hydro_3"/>
    <property type="match status" value="1"/>
</dbReference>
<comment type="pathway">
    <text evidence="2 20">Carbohydrate metabolism; tricarboxylic acid cycle; fumarate from succinate (eukaryal route): step 1/1.</text>
</comment>
<feature type="binding site" evidence="18">
    <location>
        <begin position="887"/>
        <end position="902"/>
    </location>
    <ligand>
        <name>FAD</name>
        <dbReference type="ChEBI" id="CHEBI:57692"/>
    </ligand>
</feature>
<keyword evidence="13" id="KW-0325">Glycoprotein</keyword>
<evidence type="ECO:0000256" key="16">
    <source>
        <dbReference type="PIRSR" id="PIRSR611281-1"/>
    </source>
</evidence>
<dbReference type="InterPro" id="IPR036881">
    <property type="entry name" value="Glyco_hydro_3_C_sf"/>
</dbReference>
<dbReference type="Gene3D" id="4.10.80.40">
    <property type="entry name" value="succinate dehydrogenase protein domain"/>
    <property type="match status" value="1"/>
</dbReference>
<dbReference type="Gene3D" id="3.50.50.60">
    <property type="entry name" value="FAD/NAD(P)-binding domain"/>
    <property type="match status" value="1"/>
</dbReference>
<protein>
    <recommendedName>
        <fullName evidence="20">Succinate dehydrogenase [ubiquinone] flavoprotein subunit, mitochondrial</fullName>
        <ecNumber evidence="20">1.3.5.1</ecNumber>
    </recommendedName>
</protein>
<accession>A0A505IAN6</accession>
<dbReference type="GO" id="GO:0005975">
    <property type="term" value="P:carbohydrate metabolic process"/>
    <property type="evidence" value="ECO:0007669"/>
    <property type="project" value="InterPro"/>
</dbReference>
<evidence type="ECO:0000256" key="9">
    <source>
        <dbReference type="ARBA" id="ARBA00022827"/>
    </source>
</evidence>
<feature type="binding site" evidence="18">
    <location>
        <begin position="1262"/>
        <end position="1263"/>
    </location>
    <ligand>
        <name>FAD</name>
        <dbReference type="ChEBI" id="CHEBI:57692"/>
    </ligand>
</feature>
<dbReference type="PROSITE" id="PS51186">
    <property type="entry name" value="GNAT"/>
    <property type="match status" value="2"/>
</dbReference>
<feature type="binding site" evidence="17">
    <location>
        <position position="1092"/>
    </location>
    <ligand>
        <name>substrate</name>
    </ligand>
</feature>
<evidence type="ECO:0000259" key="21">
    <source>
        <dbReference type="PROSITE" id="PS51186"/>
    </source>
</evidence>
<dbReference type="GO" id="GO:0016747">
    <property type="term" value="F:acyltransferase activity, transferring groups other than amino-acyl groups"/>
    <property type="evidence" value="ECO:0007669"/>
    <property type="project" value="InterPro"/>
</dbReference>
<dbReference type="SUPFAM" id="SSF51905">
    <property type="entry name" value="FAD/NAD(P)-binding domain"/>
    <property type="match status" value="1"/>
</dbReference>
<evidence type="ECO:0000256" key="17">
    <source>
        <dbReference type="PIRSR" id="PIRSR611281-2"/>
    </source>
</evidence>
<dbReference type="PANTHER" id="PTHR11632:SF51">
    <property type="entry name" value="SUCCINATE DEHYDROGENASE [UBIQUINONE] FLAVOPROTEIN SUBUNIT, MITOCHONDRIAL"/>
    <property type="match status" value="1"/>
</dbReference>
<feature type="binding site" evidence="17">
    <location>
        <position position="1203"/>
    </location>
    <ligand>
        <name>substrate</name>
    </ligand>
</feature>
<dbReference type="Gene3D" id="3.90.700.10">
    <property type="entry name" value="Succinate dehydrogenase/fumarate reductase flavoprotein, catalytic domain"/>
    <property type="match status" value="1"/>
</dbReference>
<evidence type="ECO:0000256" key="10">
    <source>
        <dbReference type="ARBA" id="ARBA00022982"/>
    </source>
</evidence>
<feature type="binding site" evidence="17">
    <location>
        <position position="1104"/>
    </location>
    <ligand>
        <name>substrate</name>
    </ligand>
</feature>
<dbReference type="InterPro" id="IPR030664">
    <property type="entry name" value="SdhA/FrdA/AprA"/>
</dbReference>
<dbReference type="GO" id="GO:0006099">
    <property type="term" value="P:tricarboxylic acid cycle"/>
    <property type="evidence" value="ECO:0007669"/>
    <property type="project" value="UniProtKB-UniPathway"/>
</dbReference>
<dbReference type="VEuPathDB" id="FungiDB:ATCC64974_56580"/>
<evidence type="ECO:0000256" key="20">
    <source>
        <dbReference type="RuleBase" id="RU362051"/>
    </source>
</evidence>
<dbReference type="VEuPathDB" id="FungiDB:M747DRAFT_296077"/>
<dbReference type="InterPro" id="IPR000182">
    <property type="entry name" value="GNAT_dom"/>
</dbReference>
<keyword evidence="20" id="KW-0809">Transit peptide</keyword>
<feature type="binding site" evidence="17">
    <location>
        <position position="1257"/>
    </location>
    <ligand>
        <name>substrate</name>
    </ligand>
</feature>
<dbReference type="SUPFAM" id="SSF46977">
    <property type="entry name" value="Succinate dehydrogenase/fumarate reductase flavoprotein C-terminal domain"/>
    <property type="match status" value="1"/>
</dbReference>
<evidence type="ECO:0000256" key="13">
    <source>
        <dbReference type="ARBA" id="ARBA00023180"/>
    </source>
</evidence>
<reference evidence="23" key="1">
    <citation type="submission" date="2018-10" db="EMBL/GenBank/DDBJ databases">
        <title>FDA dAtabase for Regulatory Grade micrObial Sequences (FDA-ARGOS): Supporting development and validation of Infectious Disease Dx tests.</title>
        <authorList>
            <person name="Kerrigan L."/>
            <person name="Tallon L."/>
            <person name="Sadzewicz L."/>
            <person name="Sengamalay N."/>
            <person name="Ott S."/>
            <person name="Godinez A."/>
            <person name="Nagaraj S."/>
            <person name="Vavikolanu K."/>
            <person name="Nadendla S."/>
            <person name="George J."/>
            <person name="Sichtig H."/>
        </authorList>
    </citation>
    <scope>NUCLEOTIDE SEQUENCE [LARGE SCALE GENOMIC DNA]</scope>
    <source>
        <strain evidence="23">FDAARGOS_311</strain>
    </source>
</reference>
<dbReference type="InterPro" id="IPR003952">
    <property type="entry name" value="FRD_SDH_FAD_BS"/>
</dbReference>
<dbReference type="InterPro" id="IPR014006">
    <property type="entry name" value="Succ_Dhase_FrdA_Gneg"/>
</dbReference>
<dbReference type="GO" id="GO:0009055">
    <property type="term" value="F:electron transfer activity"/>
    <property type="evidence" value="ECO:0007669"/>
    <property type="project" value="TreeGrafter"/>
</dbReference>
<feature type="modified residue" description="Tele-8alpha-FAD histidine" evidence="19">
    <location>
        <position position="895"/>
    </location>
</feature>
<evidence type="ECO:0000313" key="22">
    <source>
        <dbReference type="EMBL" id="TPR08981.1"/>
    </source>
</evidence>
<feature type="domain" description="N-acetyltransferase" evidence="21">
    <location>
        <begin position="712"/>
        <end position="864"/>
    </location>
</feature>
<feature type="binding site" evidence="18">
    <location>
        <position position="1246"/>
    </location>
    <ligand>
        <name>FAD</name>
        <dbReference type="ChEBI" id="CHEBI:57692"/>
    </ligand>
</feature>
<dbReference type="InterPro" id="IPR011281">
    <property type="entry name" value="Succ_DH_flav_su_fwd"/>
</dbReference>
<comment type="cofactor">
    <cofactor evidence="18">
        <name>FAD</name>
        <dbReference type="ChEBI" id="CHEBI:57692"/>
    </cofactor>
    <text evidence="18">Flavinylated by SdhE, about 5% flavinylation occurs in the absence of SdhE.</text>
</comment>
<comment type="similarity">
    <text evidence="4 20">Belongs to the FAD-dependent oxidoreductase 2 family. FRD/SDH subfamily.</text>
</comment>
<dbReference type="InterPro" id="IPR016181">
    <property type="entry name" value="Acyl_CoA_acyltransferase"/>
</dbReference>
<dbReference type="GO" id="GO:0004553">
    <property type="term" value="F:hydrolase activity, hydrolyzing O-glycosyl compounds"/>
    <property type="evidence" value="ECO:0007669"/>
    <property type="project" value="InterPro"/>
</dbReference>
<evidence type="ECO:0000256" key="14">
    <source>
        <dbReference type="ARBA" id="ARBA00023277"/>
    </source>
</evidence>
<dbReference type="Gene3D" id="1.20.58.100">
    <property type="entry name" value="Fumarate reductase/succinate dehydrogenase flavoprotein-like, C-terminal domain"/>
    <property type="match status" value="1"/>
</dbReference>
<evidence type="ECO:0000313" key="23">
    <source>
        <dbReference type="Proteomes" id="UP000197666"/>
    </source>
</evidence>
<dbReference type="FunFam" id="4.10.80.40:FF:000002">
    <property type="entry name" value="Succinate dehydrogenase [ubiquinone] flavoprotein subunit, mitochondrial"/>
    <property type="match status" value="1"/>
</dbReference>
<evidence type="ECO:0000256" key="1">
    <source>
        <dbReference type="ARBA" id="ARBA00004170"/>
    </source>
</evidence>
<evidence type="ECO:0000256" key="8">
    <source>
        <dbReference type="ARBA" id="ARBA00022801"/>
    </source>
</evidence>
<dbReference type="InterPro" id="IPR015939">
    <property type="entry name" value="Fum_Rdtase/Succ_DH_flav-like_C"/>
</dbReference>
<dbReference type="Gene3D" id="3.40.50.1700">
    <property type="entry name" value="Glycoside hydrolase family 3 C-terminal domain"/>
    <property type="match status" value="1"/>
</dbReference>
<keyword evidence="14" id="KW-0119">Carbohydrate metabolism</keyword>
<dbReference type="VEuPathDB" id="FungiDB:ASPNIDRAFT2_1106462"/>
<feature type="domain" description="N-acetyltransferase" evidence="21">
    <location>
        <begin position="542"/>
        <end position="695"/>
    </location>
</feature>
<dbReference type="EMBL" id="NKJJ02000003">
    <property type="protein sequence ID" value="TPR08981.1"/>
    <property type="molecule type" value="Genomic_DNA"/>
</dbReference>
<dbReference type="Pfam" id="PF02910">
    <property type="entry name" value="Succ_DH_flav_C"/>
    <property type="match status" value="1"/>
</dbReference>
<keyword evidence="12 20" id="KW-0472">Membrane</keyword>
<dbReference type="EC" id="1.3.5.1" evidence="20"/>
<dbReference type="InterPro" id="IPR036962">
    <property type="entry name" value="Glyco_hydro_3_N_sf"/>
</dbReference>
<evidence type="ECO:0000256" key="3">
    <source>
        <dbReference type="ARBA" id="ARBA00005336"/>
    </source>
</evidence>
<dbReference type="InterPro" id="IPR017853">
    <property type="entry name" value="GH"/>
</dbReference>
<dbReference type="FunFam" id="1.20.58.100:FF:000001">
    <property type="entry name" value="Succinate dehydrogenase flavoprotein subunit (SdhA)"/>
    <property type="match status" value="1"/>
</dbReference>
<dbReference type="InterPro" id="IPR027477">
    <property type="entry name" value="Succ_DH/fumarate_Rdtase_cat_sf"/>
</dbReference>
<dbReference type="UniPathway" id="UPA00223">
    <property type="reaction ID" value="UER01006"/>
</dbReference>
<dbReference type="Gene3D" id="3.40.630.30">
    <property type="match status" value="2"/>
</dbReference>
<dbReference type="VEuPathDB" id="FungiDB:M747DRAFT_351752"/>
<evidence type="ECO:0000256" key="5">
    <source>
        <dbReference type="ARBA" id="ARBA00022448"/>
    </source>
</evidence>
<keyword evidence="6 20" id="KW-0816">Tricarboxylic acid cycle</keyword>
<comment type="similarity">
    <text evidence="3">Belongs to the glycosyl hydrolase 3 family.</text>
</comment>
<keyword evidence="10 20" id="KW-0249">Electron transport</keyword>
<evidence type="ECO:0000256" key="15">
    <source>
        <dbReference type="ARBA" id="ARBA00049220"/>
    </source>
</evidence>
<feature type="binding site" evidence="18">
    <location>
        <begin position="864"/>
        <end position="869"/>
    </location>
    <ligand>
        <name>FAD</name>
        <dbReference type="ChEBI" id="CHEBI:57692"/>
    </ligand>
</feature>
<dbReference type="GO" id="GO:0006121">
    <property type="term" value="P:mitochondrial electron transport, succinate to ubiquinone"/>
    <property type="evidence" value="ECO:0007669"/>
    <property type="project" value="TreeGrafter"/>
</dbReference>
<keyword evidence="11 20" id="KW-0560">Oxidoreductase</keyword>
<comment type="catalytic activity">
    <reaction evidence="15 20">
        <text>a quinone + succinate = fumarate + a quinol</text>
        <dbReference type="Rhea" id="RHEA:40523"/>
        <dbReference type="ChEBI" id="CHEBI:24646"/>
        <dbReference type="ChEBI" id="CHEBI:29806"/>
        <dbReference type="ChEBI" id="CHEBI:30031"/>
        <dbReference type="ChEBI" id="CHEBI:132124"/>
        <dbReference type="EC" id="1.3.5.1"/>
    </reaction>
</comment>
<dbReference type="VEuPathDB" id="FungiDB:An02g07600"/>
<dbReference type="VEuPathDB" id="FungiDB:ASPNIDRAFT2_1214835"/>
<comment type="function">
    <text evidence="20">Flavoprotein (FP) subunit of succinate dehydrogenase (SDH) that is involved in complex II of the mitochondrial electron transport chain and is responsible for transferring electrons from succinate to ubiquinone (coenzyme Q).</text>
</comment>
<dbReference type="InterPro" id="IPR001764">
    <property type="entry name" value="Glyco_hydro_3_N"/>
</dbReference>
<feature type="binding site" evidence="18">
    <location>
        <position position="1071"/>
    </location>
    <ligand>
        <name>FAD</name>
        <dbReference type="ChEBI" id="CHEBI:57692"/>
    </ligand>
</feature>
<gene>
    <name evidence="22" type="ORF">CAN33_006900</name>
</gene>
<dbReference type="VEuPathDB" id="FungiDB:An02g07590"/>
<keyword evidence="9 18" id="KW-0274">FAD</keyword>